<dbReference type="GO" id="GO:1990281">
    <property type="term" value="C:efflux pump complex"/>
    <property type="evidence" value="ECO:0007669"/>
    <property type="project" value="TreeGrafter"/>
</dbReference>
<proteinExistence type="inferred from homology"/>
<dbReference type="SUPFAM" id="SSF56954">
    <property type="entry name" value="Outer membrane efflux proteins (OEP)"/>
    <property type="match status" value="1"/>
</dbReference>
<evidence type="ECO:0000256" key="3">
    <source>
        <dbReference type="ARBA" id="ARBA00022448"/>
    </source>
</evidence>
<evidence type="ECO:0000256" key="4">
    <source>
        <dbReference type="ARBA" id="ARBA00022452"/>
    </source>
</evidence>
<keyword evidence="3" id="KW-0813">Transport</keyword>
<keyword evidence="4" id="KW-1134">Transmembrane beta strand</keyword>
<dbReference type="InterPro" id="IPR051906">
    <property type="entry name" value="TolC-like"/>
</dbReference>
<keyword evidence="6" id="KW-0472">Membrane</keyword>
<name>A0A414WXK6_BACOV</name>
<dbReference type="Gene3D" id="1.20.1600.10">
    <property type="entry name" value="Outer membrane efflux proteins (OEP)"/>
    <property type="match status" value="1"/>
</dbReference>
<organism evidence="8 9">
    <name type="scientific">Bacteroides ovatus</name>
    <dbReference type="NCBI Taxonomy" id="28116"/>
    <lineage>
        <taxon>Bacteria</taxon>
        <taxon>Pseudomonadati</taxon>
        <taxon>Bacteroidota</taxon>
        <taxon>Bacteroidia</taxon>
        <taxon>Bacteroidales</taxon>
        <taxon>Bacteroidaceae</taxon>
        <taxon>Bacteroides</taxon>
    </lineage>
</organism>
<evidence type="ECO:0000256" key="7">
    <source>
        <dbReference type="ARBA" id="ARBA00023237"/>
    </source>
</evidence>
<dbReference type="GO" id="GO:0015288">
    <property type="term" value="F:porin activity"/>
    <property type="evidence" value="ECO:0007669"/>
    <property type="project" value="TreeGrafter"/>
</dbReference>
<keyword evidence="7" id="KW-0998">Cell outer membrane</keyword>
<evidence type="ECO:0000256" key="6">
    <source>
        <dbReference type="ARBA" id="ARBA00023136"/>
    </source>
</evidence>
<dbReference type="PANTHER" id="PTHR30026:SF20">
    <property type="entry name" value="OUTER MEMBRANE PROTEIN TOLC"/>
    <property type="match status" value="1"/>
</dbReference>
<reference evidence="8 9" key="1">
    <citation type="submission" date="2018-08" db="EMBL/GenBank/DDBJ databases">
        <title>A genome reference for cultivated species of the human gut microbiota.</title>
        <authorList>
            <person name="Zou Y."/>
            <person name="Xue W."/>
            <person name="Luo G."/>
        </authorList>
    </citation>
    <scope>NUCLEOTIDE SEQUENCE [LARGE SCALE GENOMIC DNA]</scope>
    <source>
        <strain evidence="8 9">AM17-48</strain>
    </source>
</reference>
<dbReference type="Proteomes" id="UP000283329">
    <property type="component" value="Unassembled WGS sequence"/>
</dbReference>
<gene>
    <name evidence="8" type="ORF">DW206_16540</name>
</gene>
<accession>A0A414WXK6</accession>
<comment type="subcellular location">
    <subcellularLocation>
        <location evidence="1">Cell outer membrane</location>
    </subcellularLocation>
</comment>
<comment type="similarity">
    <text evidence="2">Belongs to the outer membrane factor (OMF) (TC 1.B.17) family.</text>
</comment>
<evidence type="ECO:0000313" key="9">
    <source>
        <dbReference type="Proteomes" id="UP000283329"/>
    </source>
</evidence>
<comment type="caution">
    <text evidence="8">The sequence shown here is derived from an EMBL/GenBank/DDBJ whole genome shotgun (WGS) entry which is preliminary data.</text>
</comment>
<evidence type="ECO:0000256" key="2">
    <source>
        <dbReference type="ARBA" id="ARBA00007613"/>
    </source>
</evidence>
<protein>
    <submittedName>
        <fullName evidence="8">TolC family protein</fullName>
    </submittedName>
</protein>
<sequence>MIRFLCFFILISSSVMNLRAQESPVLKLSLQEILDLSDKQSHTLKKGNYNIERVENELAASRLQWAPELSLSVSAGYLGNATLTNRDFSNREVVDMPHFSNKLVLQLTQTVYDASMLEEIKQQRTATELAFAQQDVQKQEIRFMLVEWYLSYLKQINEKEVYLNDKARLEKLLSETRERYKQGTALKSDVTNYQLEVKNKELLLTKNANRIRIINYQLAKLLGLPENTMITPDDSFLAGKPDSLRIEADFFSPAQAPQLQESMKQYELFRQKERSVKVKRLPKLFVWGENSLKGPISTAMPPINKNMNDWGLGLGLSFNIGNLYKSGRNIKAASYATRMYKEQTELIQDQLDTELYTARTKLEEVLDELAIRRDYKVLASELYEVVYERYSNGMAIVTEMMDAGNELLSADIEYLNMQIETFRYYYMLRKIAGTL</sequence>
<dbReference type="AlphaFoldDB" id="A0A414WXK6"/>
<dbReference type="GO" id="GO:0009279">
    <property type="term" value="C:cell outer membrane"/>
    <property type="evidence" value="ECO:0007669"/>
    <property type="project" value="UniProtKB-SubCell"/>
</dbReference>
<dbReference type="PANTHER" id="PTHR30026">
    <property type="entry name" value="OUTER MEMBRANE PROTEIN TOLC"/>
    <property type="match status" value="1"/>
</dbReference>
<evidence type="ECO:0000313" key="8">
    <source>
        <dbReference type="EMBL" id="RHH43595.1"/>
    </source>
</evidence>
<keyword evidence="5" id="KW-0812">Transmembrane</keyword>
<evidence type="ECO:0000256" key="1">
    <source>
        <dbReference type="ARBA" id="ARBA00004442"/>
    </source>
</evidence>
<dbReference type="Pfam" id="PF02321">
    <property type="entry name" value="OEP"/>
    <property type="match status" value="1"/>
</dbReference>
<evidence type="ECO:0000256" key="5">
    <source>
        <dbReference type="ARBA" id="ARBA00022692"/>
    </source>
</evidence>
<dbReference type="EMBL" id="QRJR01000016">
    <property type="protein sequence ID" value="RHH43595.1"/>
    <property type="molecule type" value="Genomic_DNA"/>
</dbReference>
<dbReference type="RefSeq" id="WP_118299610.1">
    <property type="nucleotide sequence ID" value="NZ_BAABYV010000001.1"/>
</dbReference>
<dbReference type="GO" id="GO:0015562">
    <property type="term" value="F:efflux transmembrane transporter activity"/>
    <property type="evidence" value="ECO:0007669"/>
    <property type="project" value="InterPro"/>
</dbReference>
<dbReference type="InterPro" id="IPR003423">
    <property type="entry name" value="OMP_efflux"/>
</dbReference>